<organism evidence="8">
    <name type="scientific">Marinobacter sp. MMG032</name>
    <dbReference type="NCBI Taxonomy" id="3158548"/>
    <lineage>
        <taxon>Bacteria</taxon>
        <taxon>Pseudomonadati</taxon>
        <taxon>Pseudomonadota</taxon>
        <taxon>Gammaproteobacteria</taxon>
        <taxon>Pseudomonadales</taxon>
        <taxon>Marinobacteraceae</taxon>
        <taxon>Marinobacter</taxon>
    </lineage>
</organism>
<dbReference type="InterPro" id="IPR050131">
    <property type="entry name" value="Peptidase_S8_subtilisin-like"/>
</dbReference>
<dbReference type="InterPro" id="IPR036852">
    <property type="entry name" value="Peptidase_S8/S53_dom_sf"/>
</dbReference>
<dbReference type="SUPFAM" id="SSF52743">
    <property type="entry name" value="Subtilisin-like"/>
    <property type="match status" value="1"/>
</dbReference>
<feature type="active site" description="Charge relay system" evidence="5">
    <location>
        <position position="204"/>
    </location>
</feature>
<dbReference type="RefSeq" id="WP_349342833.1">
    <property type="nucleotide sequence ID" value="NZ_CP157802.1"/>
</dbReference>
<protein>
    <submittedName>
        <fullName evidence="8">S8 family serine peptidase</fullName>
    </submittedName>
</protein>
<keyword evidence="2 5" id="KW-0645">Protease</keyword>
<feature type="domain" description="Peptidase S8/S53" evidence="7">
    <location>
        <begin position="157"/>
        <end position="403"/>
    </location>
</feature>
<dbReference type="InterPro" id="IPR000209">
    <property type="entry name" value="Peptidase_S8/S53_dom"/>
</dbReference>
<dbReference type="PROSITE" id="PS00138">
    <property type="entry name" value="SUBTILASE_SER"/>
    <property type="match status" value="1"/>
</dbReference>
<feature type="chain" id="PRO_5044020330" evidence="6">
    <location>
        <begin position="20"/>
        <end position="551"/>
    </location>
</feature>
<proteinExistence type="inferred from homology"/>
<dbReference type="AlphaFoldDB" id="A0AAU7MLK5"/>
<evidence type="ECO:0000256" key="2">
    <source>
        <dbReference type="ARBA" id="ARBA00022670"/>
    </source>
</evidence>
<feature type="active site" description="Charge relay system" evidence="5">
    <location>
        <position position="163"/>
    </location>
</feature>
<evidence type="ECO:0000256" key="3">
    <source>
        <dbReference type="ARBA" id="ARBA00022801"/>
    </source>
</evidence>
<evidence type="ECO:0000313" key="8">
    <source>
        <dbReference type="EMBL" id="XBQ19171.1"/>
    </source>
</evidence>
<dbReference type="InterPro" id="IPR023828">
    <property type="entry name" value="Peptidase_S8_Ser-AS"/>
</dbReference>
<dbReference type="PANTHER" id="PTHR43806:SF11">
    <property type="entry name" value="CEREVISIN-RELATED"/>
    <property type="match status" value="1"/>
</dbReference>
<gene>
    <name evidence="8" type="ORF">ABNF92_17235</name>
</gene>
<dbReference type="GO" id="GO:0004252">
    <property type="term" value="F:serine-type endopeptidase activity"/>
    <property type="evidence" value="ECO:0007669"/>
    <property type="project" value="UniProtKB-UniRule"/>
</dbReference>
<sequence length="551" mass="58341">MRVVVPVLTAMCLVNAAYAAEPIKKIPVAAQNQDTEATAQVIVKYKEGVVTAQGASGPGGTRIFTVDADEADAFAARLRFRPEVEEVALDLIVRNPPMPSQPFKVPSSMRSAGVIPANAPTDPGFVNQISWEPPGEAKEGVQNLLAGYLASEQVRKLRVGVLDSGFYPVSDIDYAGGYNLSALGGDYGPEYLESEVDPSCTDPHGTAVAGIIGATTNNGVGIAGILDAELIATRVLSCGSGILSDTALGIRWLAGDPTVTQAPPLSEPVDIINASLGSPVSSCPFYLQDAIDYAHRKGILVVVAAGNESADASEYTPANCQNVIAVGSVNERGEPSDFSNHGDAVDLAALGELVATINLEGEVSRWYGTSFASPLVAGAAGLLKQANPALTPDELRNELVATSRPFPEPQTAGSAEDEPVEETPITLGAGIADSGKSVENVISQLDQLRPEIRPALDAIERCNREAYLANAPAGMDYSRLFEVTATNVELASEDEFYAIFRSTETGDKVLLKQARETRFLVRDVNPDREQLWFDVCDSEGRACRYGKSLPM</sequence>
<dbReference type="InterPro" id="IPR015500">
    <property type="entry name" value="Peptidase_S8_subtilisin-rel"/>
</dbReference>
<dbReference type="GO" id="GO:0006508">
    <property type="term" value="P:proteolysis"/>
    <property type="evidence" value="ECO:0007669"/>
    <property type="project" value="UniProtKB-KW"/>
</dbReference>
<dbReference type="EMBL" id="CP157802">
    <property type="protein sequence ID" value="XBQ19171.1"/>
    <property type="molecule type" value="Genomic_DNA"/>
</dbReference>
<dbReference type="PRINTS" id="PR00723">
    <property type="entry name" value="SUBTILISIN"/>
</dbReference>
<dbReference type="Pfam" id="PF00082">
    <property type="entry name" value="Peptidase_S8"/>
    <property type="match status" value="1"/>
</dbReference>
<dbReference type="PANTHER" id="PTHR43806">
    <property type="entry name" value="PEPTIDASE S8"/>
    <property type="match status" value="1"/>
</dbReference>
<evidence type="ECO:0000256" key="4">
    <source>
        <dbReference type="ARBA" id="ARBA00022825"/>
    </source>
</evidence>
<feature type="active site" description="Charge relay system" evidence="5">
    <location>
        <position position="370"/>
    </location>
</feature>
<evidence type="ECO:0000256" key="5">
    <source>
        <dbReference type="PROSITE-ProRule" id="PRU01240"/>
    </source>
</evidence>
<dbReference type="PROSITE" id="PS51892">
    <property type="entry name" value="SUBTILASE"/>
    <property type="match status" value="1"/>
</dbReference>
<keyword evidence="3 5" id="KW-0378">Hydrolase</keyword>
<dbReference type="PROSITE" id="PS00137">
    <property type="entry name" value="SUBTILASE_HIS"/>
    <property type="match status" value="1"/>
</dbReference>
<keyword evidence="6" id="KW-0732">Signal</keyword>
<evidence type="ECO:0000259" key="7">
    <source>
        <dbReference type="Pfam" id="PF00082"/>
    </source>
</evidence>
<feature type="signal peptide" evidence="6">
    <location>
        <begin position="1"/>
        <end position="19"/>
    </location>
</feature>
<dbReference type="KEGG" id="mamm:ABNF92_17235"/>
<dbReference type="InterPro" id="IPR022398">
    <property type="entry name" value="Peptidase_S8_His-AS"/>
</dbReference>
<evidence type="ECO:0000256" key="6">
    <source>
        <dbReference type="SAM" id="SignalP"/>
    </source>
</evidence>
<name>A0AAU7MLK5_9GAMM</name>
<evidence type="ECO:0000256" key="1">
    <source>
        <dbReference type="ARBA" id="ARBA00011073"/>
    </source>
</evidence>
<dbReference type="Gene3D" id="3.40.50.200">
    <property type="entry name" value="Peptidase S8/S53 domain"/>
    <property type="match status" value="1"/>
</dbReference>
<keyword evidence="4 5" id="KW-0720">Serine protease</keyword>
<comment type="similarity">
    <text evidence="1 5">Belongs to the peptidase S8 family.</text>
</comment>
<reference evidence="8" key="1">
    <citation type="submission" date="2024-05" db="EMBL/GenBank/DDBJ databases">
        <title>Draft Genome Sequences of Flagellimonas sp. MMG031 and Marinobacter sp. MMG032 Isolated from the dinoflagellate Symbiodinium pilosum.</title>
        <authorList>
            <person name="Shikuma N.J."/>
            <person name="Farrell M.V."/>
        </authorList>
    </citation>
    <scope>NUCLEOTIDE SEQUENCE</scope>
    <source>
        <strain evidence="8">MMG032</strain>
    </source>
</reference>
<accession>A0AAU7MLK5</accession>